<dbReference type="AlphaFoldDB" id="A0A267DUX7"/>
<keyword evidence="1" id="KW-0677">Repeat</keyword>
<keyword evidence="6" id="KW-1185">Reference proteome</keyword>
<dbReference type="InterPro" id="IPR002110">
    <property type="entry name" value="Ankyrin_rpt"/>
</dbReference>
<keyword evidence="2 3" id="KW-0040">ANK repeat</keyword>
<dbReference type="SUPFAM" id="SSF48403">
    <property type="entry name" value="Ankyrin repeat"/>
    <property type="match status" value="1"/>
</dbReference>
<sequence length="441" mass="46190">DYRKEEILEASRSGNEEIMRLYLTPINVNCHAGDGRKSSPLHLAAGYNRTKIIRLLLQHGADVHAKDKGGLVPLHNACSYGHYEVAELLLQAGASVHAVDLWQFTPLHEAASKGRAEVCALLLAHSADPFHANCHGKTPADLAPTPDLRDRLMRDYKGCCLYNAVLGADSASVKKLITPDLLNYRHPVSGDSLLHACAACATPAGGKRRQIGESLLRKGCQLGDKNRQLQTPLHVAASRGHMDVLELLLKLGAKPNSPDRSGHTPLHAAAGAGHTAACRLLLAYGADPTVHSLDGHSADSVAAEPALAALLAQEACRPTAAPIVAAAAATAAAAASPPSLAAVPHHYCTAAAAFFLVVRFCLVAHFAARPSDVATDAASSAGAGNSQPSRLATTRGSQIGRFGPGHPPSPRPSRGCELSRSGRPTFDTAALCRRLQPTVGC</sequence>
<dbReference type="PROSITE" id="PS50088">
    <property type="entry name" value="ANK_REPEAT"/>
    <property type="match status" value="5"/>
</dbReference>
<evidence type="ECO:0000256" key="4">
    <source>
        <dbReference type="SAM" id="MobiDB-lite"/>
    </source>
</evidence>
<dbReference type="Pfam" id="PF00023">
    <property type="entry name" value="Ank"/>
    <property type="match status" value="1"/>
</dbReference>
<evidence type="ECO:0000256" key="2">
    <source>
        <dbReference type="ARBA" id="ARBA00023043"/>
    </source>
</evidence>
<dbReference type="Pfam" id="PF12796">
    <property type="entry name" value="Ank_2"/>
    <property type="match status" value="2"/>
</dbReference>
<dbReference type="OrthoDB" id="4772757at2759"/>
<name>A0A267DUX7_9PLAT</name>
<evidence type="ECO:0000313" key="6">
    <source>
        <dbReference type="Proteomes" id="UP000215902"/>
    </source>
</evidence>
<feature type="compositionally biased region" description="Polar residues" evidence="4">
    <location>
        <begin position="382"/>
        <end position="397"/>
    </location>
</feature>
<dbReference type="PRINTS" id="PR01415">
    <property type="entry name" value="ANKYRIN"/>
</dbReference>
<dbReference type="InterPro" id="IPR036770">
    <property type="entry name" value="Ankyrin_rpt-contain_sf"/>
</dbReference>
<organism evidence="5 6">
    <name type="scientific">Macrostomum lignano</name>
    <dbReference type="NCBI Taxonomy" id="282301"/>
    <lineage>
        <taxon>Eukaryota</taxon>
        <taxon>Metazoa</taxon>
        <taxon>Spiralia</taxon>
        <taxon>Lophotrochozoa</taxon>
        <taxon>Platyhelminthes</taxon>
        <taxon>Rhabditophora</taxon>
        <taxon>Macrostomorpha</taxon>
        <taxon>Macrostomida</taxon>
        <taxon>Macrostomidae</taxon>
        <taxon>Macrostomum</taxon>
    </lineage>
</organism>
<evidence type="ECO:0000256" key="1">
    <source>
        <dbReference type="ARBA" id="ARBA00022737"/>
    </source>
</evidence>
<dbReference type="EMBL" id="NIVC01003238">
    <property type="protein sequence ID" value="PAA52464.1"/>
    <property type="molecule type" value="Genomic_DNA"/>
</dbReference>
<evidence type="ECO:0000313" key="5">
    <source>
        <dbReference type="EMBL" id="PAA52464.1"/>
    </source>
</evidence>
<dbReference type="PANTHER" id="PTHR24171">
    <property type="entry name" value="ANKYRIN REPEAT DOMAIN-CONTAINING PROTEIN 39-RELATED"/>
    <property type="match status" value="1"/>
</dbReference>
<reference evidence="5 6" key="1">
    <citation type="submission" date="2017-06" db="EMBL/GenBank/DDBJ databases">
        <title>A platform for efficient transgenesis in Macrostomum lignano, a flatworm model organism for stem cell research.</title>
        <authorList>
            <person name="Berezikov E."/>
        </authorList>
    </citation>
    <scope>NUCLEOTIDE SEQUENCE [LARGE SCALE GENOMIC DNA]</scope>
    <source>
        <strain evidence="5">DV1</strain>
        <tissue evidence="5">Whole organism</tissue>
    </source>
</reference>
<dbReference type="PROSITE" id="PS50297">
    <property type="entry name" value="ANK_REP_REGION"/>
    <property type="match status" value="5"/>
</dbReference>
<feature type="repeat" description="ANK" evidence="3">
    <location>
        <begin position="102"/>
        <end position="128"/>
    </location>
</feature>
<dbReference type="Proteomes" id="UP000215902">
    <property type="component" value="Unassembled WGS sequence"/>
</dbReference>
<dbReference type="Gene3D" id="1.25.40.20">
    <property type="entry name" value="Ankyrin repeat-containing domain"/>
    <property type="match status" value="2"/>
</dbReference>
<feature type="repeat" description="ANK" evidence="3">
    <location>
        <begin position="36"/>
        <end position="68"/>
    </location>
</feature>
<feature type="repeat" description="ANK" evidence="3">
    <location>
        <begin position="69"/>
        <end position="101"/>
    </location>
</feature>
<comment type="caution">
    <text evidence="5">The sequence shown here is derived from an EMBL/GenBank/DDBJ whole genome shotgun (WGS) entry which is preliminary data.</text>
</comment>
<feature type="region of interest" description="Disordered" evidence="4">
    <location>
        <begin position="376"/>
        <end position="422"/>
    </location>
</feature>
<accession>A0A267DUX7</accession>
<evidence type="ECO:0000256" key="3">
    <source>
        <dbReference type="PROSITE-ProRule" id="PRU00023"/>
    </source>
</evidence>
<feature type="repeat" description="ANK" evidence="3">
    <location>
        <begin position="228"/>
        <end position="260"/>
    </location>
</feature>
<dbReference type="STRING" id="282301.A0A267DUX7"/>
<proteinExistence type="predicted"/>
<feature type="non-terminal residue" evidence="5">
    <location>
        <position position="1"/>
    </location>
</feature>
<dbReference type="PANTHER" id="PTHR24171:SF10">
    <property type="entry name" value="ANKYRIN REPEAT DOMAIN-CONTAINING PROTEIN 29-LIKE"/>
    <property type="match status" value="1"/>
</dbReference>
<dbReference type="SMART" id="SM00248">
    <property type="entry name" value="ANK"/>
    <property type="match status" value="5"/>
</dbReference>
<protein>
    <submittedName>
        <fullName evidence="5">Uncharacterized protein</fullName>
    </submittedName>
</protein>
<dbReference type="FunFam" id="1.25.40.20:FF:000009">
    <property type="entry name" value="Poly [ADP-ribose] polymerase"/>
    <property type="match status" value="1"/>
</dbReference>
<gene>
    <name evidence="5" type="ORF">BOX15_Mlig020447g1</name>
</gene>
<feature type="repeat" description="ANK" evidence="3">
    <location>
        <begin position="261"/>
        <end position="293"/>
    </location>
</feature>